<keyword evidence="4 5" id="KW-1015">Disulfide bond</keyword>
<evidence type="ECO:0000256" key="5">
    <source>
        <dbReference type="PROSITE-ProRule" id="PRU00076"/>
    </source>
</evidence>
<sequence length="75" mass="7779">VNECLNSPCANGGVCLNSLGNYSCNCSSGWRGQNCSEDVNECLNSPCANGGVCLNSLGNYSCNCSSGWRGQNCSE</sequence>
<keyword evidence="8" id="KW-1185">Reference proteome</keyword>
<protein>
    <recommendedName>
        <fullName evidence="6">EGF-like domain-containing protein</fullName>
    </recommendedName>
</protein>
<dbReference type="PROSITE" id="PS01186">
    <property type="entry name" value="EGF_2"/>
    <property type="match status" value="2"/>
</dbReference>
<feature type="non-terminal residue" evidence="7">
    <location>
        <position position="75"/>
    </location>
</feature>
<feature type="disulfide bond" evidence="5">
    <location>
        <begin position="26"/>
        <end position="35"/>
    </location>
</feature>
<dbReference type="InterPro" id="IPR000152">
    <property type="entry name" value="EGF-type_Asp/Asn_hydroxyl_site"/>
</dbReference>
<dbReference type="PROSITE" id="PS00010">
    <property type="entry name" value="ASX_HYDROXYL"/>
    <property type="match status" value="2"/>
</dbReference>
<dbReference type="PROSITE" id="PS01187">
    <property type="entry name" value="EGF_CA"/>
    <property type="match status" value="1"/>
</dbReference>
<dbReference type="EMBL" id="JBJQND010000018">
    <property type="protein sequence ID" value="KAL3836532.1"/>
    <property type="molecule type" value="Genomic_DNA"/>
</dbReference>
<dbReference type="SUPFAM" id="SSF57196">
    <property type="entry name" value="EGF/Laminin"/>
    <property type="match status" value="2"/>
</dbReference>
<dbReference type="InterPro" id="IPR000742">
    <property type="entry name" value="EGF"/>
</dbReference>
<feature type="disulfide bond" evidence="5">
    <location>
        <begin position="64"/>
        <end position="73"/>
    </location>
</feature>
<dbReference type="Gene3D" id="2.10.25.10">
    <property type="entry name" value="Laminin"/>
    <property type="match status" value="2"/>
</dbReference>
<dbReference type="InterPro" id="IPR018097">
    <property type="entry name" value="EGF_Ca-bd_CS"/>
</dbReference>
<dbReference type="CDD" id="cd00054">
    <property type="entry name" value="EGF_CA"/>
    <property type="match status" value="2"/>
</dbReference>
<comment type="caution">
    <text evidence="5">Lacks conserved residue(s) required for the propagation of feature annotation.</text>
</comment>
<accession>A0ABD3TIB0</accession>
<dbReference type="Proteomes" id="UP001634394">
    <property type="component" value="Unassembled WGS sequence"/>
</dbReference>
<dbReference type="Pfam" id="PF07645">
    <property type="entry name" value="EGF_CA"/>
    <property type="match status" value="1"/>
</dbReference>
<reference evidence="7 8" key="1">
    <citation type="submission" date="2024-11" db="EMBL/GenBank/DDBJ databases">
        <title>Chromosome-level genome assembly of the freshwater bivalve Anodonta woodiana.</title>
        <authorList>
            <person name="Chen X."/>
        </authorList>
    </citation>
    <scope>NUCLEOTIDE SEQUENCE [LARGE SCALE GENOMIC DNA]</scope>
    <source>
        <strain evidence="7">MN2024</strain>
        <tissue evidence="7">Gills</tissue>
    </source>
</reference>
<keyword evidence="2" id="KW-0732">Signal</keyword>
<dbReference type="PROSITE" id="PS00022">
    <property type="entry name" value="EGF_1"/>
    <property type="match status" value="2"/>
</dbReference>
<dbReference type="Pfam" id="PF00008">
    <property type="entry name" value="EGF"/>
    <property type="match status" value="1"/>
</dbReference>
<feature type="domain" description="EGF-like" evidence="6">
    <location>
        <begin position="1"/>
        <end position="36"/>
    </location>
</feature>
<keyword evidence="3" id="KW-0677">Repeat</keyword>
<feature type="domain" description="EGF-like" evidence="6">
    <location>
        <begin position="38"/>
        <end position="74"/>
    </location>
</feature>
<dbReference type="InterPro" id="IPR049883">
    <property type="entry name" value="NOTCH1_EGF-like"/>
</dbReference>
<comment type="caution">
    <text evidence="7">The sequence shown here is derived from an EMBL/GenBank/DDBJ whole genome shotgun (WGS) entry which is preliminary data.</text>
</comment>
<dbReference type="SMART" id="SM00181">
    <property type="entry name" value="EGF"/>
    <property type="match status" value="2"/>
</dbReference>
<evidence type="ECO:0000256" key="2">
    <source>
        <dbReference type="ARBA" id="ARBA00022729"/>
    </source>
</evidence>
<dbReference type="PRINTS" id="PR00010">
    <property type="entry name" value="EGFBLOOD"/>
</dbReference>
<gene>
    <name evidence="7" type="ORF">ACJMK2_021956</name>
</gene>
<dbReference type="SMART" id="SM00179">
    <property type="entry name" value="EGF_CA"/>
    <property type="match status" value="2"/>
</dbReference>
<evidence type="ECO:0000313" key="8">
    <source>
        <dbReference type="Proteomes" id="UP001634394"/>
    </source>
</evidence>
<evidence type="ECO:0000313" key="7">
    <source>
        <dbReference type="EMBL" id="KAL3836532.1"/>
    </source>
</evidence>
<dbReference type="PANTHER" id="PTHR12916:SF4">
    <property type="entry name" value="UNINFLATABLE, ISOFORM C"/>
    <property type="match status" value="1"/>
</dbReference>
<dbReference type="FunFam" id="2.10.25.10:FF:000151">
    <property type="entry name" value="FAT atypical cadherin 4"/>
    <property type="match status" value="2"/>
</dbReference>
<evidence type="ECO:0000256" key="1">
    <source>
        <dbReference type="ARBA" id="ARBA00022536"/>
    </source>
</evidence>
<dbReference type="PROSITE" id="PS50026">
    <property type="entry name" value="EGF_3"/>
    <property type="match status" value="2"/>
</dbReference>
<evidence type="ECO:0000256" key="3">
    <source>
        <dbReference type="ARBA" id="ARBA00022737"/>
    </source>
</evidence>
<organism evidence="7 8">
    <name type="scientific">Sinanodonta woodiana</name>
    <name type="common">Chinese pond mussel</name>
    <name type="synonym">Anodonta woodiana</name>
    <dbReference type="NCBI Taxonomy" id="1069815"/>
    <lineage>
        <taxon>Eukaryota</taxon>
        <taxon>Metazoa</taxon>
        <taxon>Spiralia</taxon>
        <taxon>Lophotrochozoa</taxon>
        <taxon>Mollusca</taxon>
        <taxon>Bivalvia</taxon>
        <taxon>Autobranchia</taxon>
        <taxon>Heteroconchia</taxon>
        <taxon>Palaeoheterodonta</taxon>
        <taxon>Unionida</taxon>
        <taxon>Unionoidea</taxon>
        <taxon>Unionidae</taxon>
        <taxon>Unioninae</taxon>
        <taxon>Sinanodonta</taxon>
    </lineage>
</organism>
<dbReference type="PANTHER" id="PTHR12916">
    <property type="entry name" value="CYTOCHROME C OXIDASE POLYPEPTIDE VIC-2"/>
    <property type="match status" value="1"/>
</dbReference>
<dbReference type="InterPro" id="IPR001881">
    <property type="entry name" value="EGF-like_Ca-bd_dom"/>
</dbReference>
<feature type="non-terminal residue" evidence="7">
    <location>
        <position position="1"/>
    </location>
</feature>
<evidence type="ECO:0000256" key="4">
    <source>
        <dbReference type="ARBA" id="ARBA00023157"/>
    </source>
</evidence>
<proteinExistence type="predicted"/>
<name>A0ABD3TIB0_SINWO</name>
<dbReference type="AlphaFoldDB" id="A0ABD3TIB0"/>
<evidence type="ECO:0000259" key="6">
    <source>
        <dbReference type="PROSITE" id="PS50026"/>
    </source>
</evidence>
<keyword evidence="1 5" id="KW-0245">EGF-like domain</keyword>